<protein>
    <submittedName>
        <fullName evidence="1">Unannotated protein</fullName>
    </submittedName>
</protein>
<dbReference type="EMBL" id="CAFBRZ010000083">
    <property type="protein sequence ID" value="CAB5159284.1"/>
    <property type="molecule type" value="Genomic_DNA"/>
</dbReference>
<reference evidence="1" key="1">
    <citation type="submission" date="2020-05" db="EMBL/GenBank/DDBJ databases">
        <authorList>
            <person name="Chiriac C."/>
            <person name="Salcher M."/>
            <person name="Ghai R."/>
            <person name="Kavagutti S V."/>
        </authorList>
    </citation>
    <scope>NUCLEOTIDE SEQUENCE</scope>
</reference>
<name>A0A6J7WEL8_9ZZZZ</name>
<accession>A0A6J7WEL8</accession>
<evidence type="ECO:0000313" key="1">
    <source>
        <dbReference type="EMBL" id="CAB5159284.1"/>
    </source>
</evidence>
<proteinExistence type="predicted"/>
<organism evidence="1">
    <name type="scientific">freshwater metagenome</name>
    <dbReference type="NCBI Taxonomy" id="449393"/>
    <lineage>
        <taxon>unclassified sequences</taxon>
        <taxon>metagenomes</taxon>
        <taxon>ecological metagenomes</taxon>
    </lineage>
</organism>
<gene>
    <name evidence="1" type="ORF">UFOPK4444_01182</name>
</gene>
<sequence>MQQLKAPNTVKGDFLNMFNIEHGQAIYGGGFRAHPIVCDHGL</sequence>
<dbReference type="AlphaFoldDB" id="A0A6J7WEL8"/>